<gene>
    <name evidence="1" type="ORF">EV420DRAFT_728492</name>
</gene>
<dbReference type="AlphaFoldDB" id="A0AA39MY39"/>
<proteinExistence type="predicted"/>
<name>A0AA39MY39_ARMTA</name>
<evidence type="ECO:0000313" key="1">
    <source>
        <dbReference type="EMBL" id="KAK0451231.1"/>
    </source>
</evidence>
<keyword evidence="2" id="KW-1185">Reference proteome</keyword>
<dbReference type="Proteomes" id="UP001175211">
    <property type="component" value="Unassembled WGS sequence"/>
</dbReference>
<dbReference type="EMBL" id="JAUEPS010000034">
    <property type="protein sequence ID" value="KAK0451231.1"/>
    <property type="molecule type" value="Genomic_DNA"/>
</dbReference>
<accession>A0AA39MY39</accession>
<reference evidence="1" key="1">
    <citation type="submission" date="2023-06" db="EMBL/GenBank/DDBJ databases">
        <authorList>
            <consortium name="Lawrence Berkeley National Laboratory"/>
            <person name="Ahrendt S."/>
            <person name="Sahu N."/>
            <person name="Indic B."/>
            <person name="Wong-Bajracharya J."/>
            <person name="Merenyi Z."/>
            <person name="Ke H.-M."/>
            <person name="Monk M."/>
            <person name="Kocsube S."/>
            <person name="Drula E."/>
            <person name="Lipzen A."/>
            <person name="Balint B."/>
            <person name="Henrissat B."/>
            <person name="Andreopoulos B."/>
            <person name="Martin F.M."/>
            <person name="Harder C.B."/>
            <person name="Rigling D."/>
            <person name="Ford K.L."/>
            <person name="Foster G.D."/>
            <person name="Pangilinan J."/>
            <person name="Papanicolaou A."/>
            <person name="Barry K."/>
            <person name="LaButti K."/>
            <person name="Viragh M."/>
            <person name="Koriabine M."/>
            <person name="Yan M."/>
            <person name="Riley R."/>
            <person name="Champramary S."/>
            <person name="Plett K.L."/>
            <person name="Tsai I.J."/>
            <person name="Slot J."/>
            <person name="Sipos G."/>
            <person name="Plett J."/>
            <person name="Nagy L.G."/>
            <person name="Grigoriev I.V."/>
        </authorList>
    </citation>
    <scope>NUCLEOTIDE SEQUENCE</scope>
    <source>
        <strain evidence="1">CCBAS 213</strain>
    </source>
</reference>
<protein>
    <recommendedName>
        <fullName evidence="3">Fungal N-terminal domain-containing protein</fullName>
    </recommendedName>
</protein>
<organism evidence="1 2">
    <name type="scientific">Armillaria tabescens</name>
    <name type="common">Ringless honey mushroom</name>
    <name type="synonym">Agaricus tabescens</name>
    <dbReference type="NCBI Taxonomy" id="1929756"/>
    <lineage>
        <taxon>Eukaryota</taxon>
        <taxon>Fungi</taxon>
        <taxon>Dikarya</taxon>
        <taxon>Basidiomycota</taxon>
        <taxon>Agaricomycotina</taxon>
        <taxon>Agaricomycetes</taxon>
        <taxon>Agaricomycetidae</taxon>
        <taxon>Agaricales</taxon>
        <taxon>Marasmiineae</taxon>
        <taxon>Physalacriaceae</taxon>
        <taxon>Desarmillaria</taxon>
    </lineage>
</organism>
<evidence type="ECO:0000313" key="2">
    <source>
        <dbReference type="Proteomes" id="UP001175211"/>
    </source>
</evidence>
<dbReference type="GeneID" id="85366789"/>
<sequence length="147" mass="16721">MDAVGLASAIVSLVELTHIIVKYLKDVKEAPKERDELSKELSNLTIYLTTVNQLTQATAVDDPWLVTVRRLSDTFAQLGVFLSDLKKKLEPASDSMGKMKQRLRWKFSKESVEDTLKKIERIKSLVIIRTARSYEFISCNQRNVGYG</sequence>
<dbReference type="RefSeq" id="XP_060327568.1">
    <property type="nucleotide sequence ID" value="XM_060483241.1"/>
</dbReference>
<comment type="caution">
    <text evidence="1">The sequence shown here is derived from an EMBL/GenBank/DDBJ whole genome shotgun (WGS) entry which is preliminary data.</text>
</comment>
<evidence type="ECO:0008006" key="3">
    <source>
        <dbReference type="Google" id="ProtNLM"/>
    </source>
</evidence>